<dbReference type="AlphaFoldDB" id="A0A3B0UZ84"/>
<feature type="transmembrane region" description="Helical" evidence="2">
    <location>
        <begin position="6"/>
        <end position="28"/>
    </location>
</feature>
<protein>
    <submittedName>
        <fullName evidence="3">FIG002813: LPPG:FO 2-phospho-L-lactate transferase like, CofD-like</fullName>
    </submittedName>
</protein>
<proteinExistence type="inferred from homology"/>
<dbReference type="PANTHER" id="PTHR30135">
    <property type="entry name" value="UNCHARACTERIZED PROTEIN YVCK-RELATED"/>
    <property type="match status" value="1"/>
</dbReference>
<dbReference type="CDD" id="cd07187">
    <property type="entry name" value="YvcK_like"/>
    <property type="match status" value="1"/>
</dbReference>
<name>A0A3B0UZ84_9ZZZZ</name>
<reference evidence="3" key="1">
    <citation type="submission" date="2018-06" db="EMBL/GenBank/DDBJ databases">
        <authorList>
            <person name="Zhirakovskaya E."/>
        </authorList>
    </citation>
    <scope>NUCLEOTIDE SEQUENCE</scope>
</reference>
<evidence type="ECO:0000256" key="1">
    <source>
        <dbReference type="ARBA" id="ARBA00022490"/>
    </source>
</evidence>
<dbReference type="InterPro" id="IPR002882">
    <property type="entry name" value="CofD"/>
</dbReference>
<dbReference type="Pfam" id="PF01933">
    <property type="entry name" value="CofD"/>
    <property type="match status" value="1"/>
</dbReference>
<accession>A0A3B0UZ84</accession>
<keyword evidence="2" id="KW-0472">Membrane</keyword>
<organism evidence="3">
    <name type="scientific">hydrothermal vent metagenome</name>
    <dbReference type="NCBI Taxonomy" id="652676"/>
    <lineage>
        <taxon>unclassified sequences</taxon>
        <taxon>metagenomes</taxon>
        <taxon>ecological metagenomes</taxon>
    </lineage>
</organism>
<dbReference type="HAMAP" id="MF_00973">
    <property type="entry name" value="Gluconeogen_factor"/>
    <property type="match status" value="1"/>
</dbReference>
<dbReference type="SUPFAM" id="SSF142338">
    <property type="entry name" value="CofD-like"/>
    <property type="match status" value="1"/>
</dbReference>
<dbReference type="InterPro" id="IPR010119">
    <property type="entry name" value="Gluconeogen_factor"/>
</dbReference>
<dbReference type="Gene3D" id="3.40.50.10680">
    <property type="entry name" value="CofD-like domains"/>
    <property type="match status" value="1"/>
</dbReference>
<dbReference type="InterPro" id="IPR038136">
    <property type="entry name" value="CofD-like_dom_sf"/>
</dbReference>
<keyword evidence="2" id="KW-0812">Transmembrane</keyword>
<dbReference type="NCBIfam" id="TIGR01826">
    <property type="entry name" value="CofD_related"/>
    <property type="match status" value="1"/>
</dbReference>
<dbReference type="GO" id="GO:0043743">
    <property type="term" value="F:LPPG:FO 2-phospho-L-lactate transferase activity"/>
    <property type="evidence" value="ECO:0007669"/>
    <property type="project" value="InterPro"/>
</dbReference>
<sequence>MGVKRWLLVLGLGTAVSSLAIINLLLLFKRQAWLPTSVYNALTLQFLPVPLQIILPLLLGGLLILWGVLKIGRNLTAPFQAAEISVAERIYEHSRHRRGPHIVAIGGGTGMPSLLRGLTEYTRNITAIVTVADDGGSSGRLRREFGLLPPGDFRNNIAALSRDEALMTQVLQYRFGAGVGENGRSELQGHAFGNLLLAALTGITGSFDEALLAAERVLALRGRVLPSTLADVTLEADVKLPNGDIQRVVGESAIPEVNGRIQHVYLQPKNVKAYPPALQAIFQADLIVMGPGSLYTSILPNLLVPDLAEALLHAPAPKIYICNLATQPGETDNYSVADHVASLLQHIPTGCLDLVIANDNQSISPEQGGGNTLYVPLTPPDNLPMKTADLVDEARPWRHDGAKLAQLVMQLLGG</sequence>
<dbReference type="EMBL" id="UOEU01000288">
    <property type="protein sequence ID" value="VAW31792.1"/>
    <property type="molecule type" value="Genomic_DNA"/>
</dbReference>
<gene>
    <name evidence="3" type="ORF">MNBD_CHLOROFLEXI01-1878</name>
</gene>
<keyword evidence="1" id="KW-0963">Cytoplasm</keyword>
<evidence type="ECO:0000313" key="3">
    <source>
        <dbReference type="EMBL" id="VAW31792.1"/>
    </source>
</evidence>
<evidence type="ECO:0000256" key="2">
    <source>
        <dbReference type="SAM" id="Phobius"/>
    </source>
</evidence>
<dbReference type="PANTHER" id="PTHR30135:SF3">
    <property type="entry name" value="GLUCONEOGENESIS FACTOR-RELATED"/>
    <property type="match status" value="1"/>
</dbReference>
<keyword evidence="3" id="KW-0808">Transferase</keyword>
<keyword evidence="2" id="KW-1133">Transmembrane helix</keyword>
<feature type="transmembrane region" description="Helical" evidence="2">
    <location>
        <begin position="49"/>
        <end position="69"/>
    </location>
</feature>